<evidence type="ECO:0000313" key="4">
    <source>
        <dbReference type="Proteomes" id="UP000641514"/>
    </source>
</evidence>
<evidence type="ECO:0000259" key="2">
    <source>
        <dbReference type="Pfam" id="PF26526"/>
    </source>
</evidence>
<dbReference type="EMBL" id="BMJH01000002">
    <property type="protein sequence ID" value="GGC69865.1"/>
    <property type="molecule type" value="Genomic_DNA"/>
</dbReference>
<keyword evidence="4" id="KW-1185">Reference proteome</keyword>
<accession>A0A916UDV4</accession>
<sequence length="280" mass="30718">MADTGPENCLPDGGTFMERRSIRKAWPLWLVTAMIVVAGLIVGVSCAVGLGDTNTPTAAPTTGDTSAPNTETAETRHTVAFGIPYVDRLNRIVERPANAEGEPLQQQRSDWSPGDPVVFDDVMLQETKYGVLPFSAKHGPWEISECRAEGYSRTPMGAVIAALHLDFRWSGCRSETAHRELAETQIIASESELDERLAVPRDQLEQYLARVIEGSAPEAVRVISFRPDFVTFEAAIPGPSSLWGVARVTVVWKDGGWKYLPSRATTQDHISDISGWVRLQ</sequence>
<dbReference type="AlphaFoldDB" id="A0A916UDV4"/>
<comment type="caution">
    <text evidence="3">The sequence shown here is derived from an EMBL/GenBank/DDBJ whole genome shotgun (WGS) entry which is preliminary data.</text>
</comment>
<organism evidence="3 4">
    <name type="scientific">Hoyosella rhizosphaerae</name>
    <dbReference type="NCBI Taxonomy" id="1755582"/>
    <lineage>
        <taxon>Bacteria</taxon>
        <taxon>Bacillati</taxon>
        <taxon>Actinomycetota</taxon>
        <taxon>Actinomycetes</taxon>
        <taxon>Mycobacteriales</taxon>
        <taxon>Hoyosellaceae</taxon>
        <taxon>Hoyosella</taxon>
    </lineage>
</organism>
<evidence type="ECO:0000313" key="3">
    <source>
        <dbReference type="EMBL" id="GGC69865.1"/>
    </source>
</evidence>
<reference evidence="3" key="1">
    <citation type="journal article" date="2014" name="Int. J. Syst. Evol. Microbiol.">
        <title>Complete genome sequence of Corynebacterium casei LMG S-19264T (=DSM 44701T), isolated from a smear-ripened cheese.</title>
        <authorList>
            <consortium name="US DOE Joint Genome Institute (JGI-PGF)"/>
            <person name="Walter F."/>
            <person name="Albersmeier A."/>
            <person name="Kalinowski J."/>
            <person name="Ruckert C."/>
        </authorList>
    </citation>
    <scope>NUCLEOTIDE SEQUENCE</scope>
    <source>
        <strain evidence="3">CGMCC 1.15478</strain>
    </source>
</reference>
<feature type="transmembrane region" description="Helical" evidence="1">
    <location>
        <begin position="26"/>
        <end position="50"/>
    </location>
</feature>
<gene>
    <name evidence="3" type="ORF">GCM10011410_23370</name>
</gene>
<keyword evidence="1" id="KW-0812">Transmembrane</keyword>
<dbReference type="Pfam" id="PF26526">
    <property type="entry name" value="DUF8175"/>
    <property type="match status" value="1"/>
</dbReference>
<name>A0A916UDV4_9ACTN</name>
<proteinExistence type="predicted"/>
<keyword evidence="1" id="KW-0472">Membrane</keyword>
<dbReference type="Proteomes" id="UP000641514">
    <property type="component" value="Unassembled WGS sequence"/>
</dbReference>
<evidence type="ECO:0000256" key="1">
    <source>
        <dbReference type="SAM" id="Phobius"/>
    </source>
</evidence>
<reference evidence="3" key="2">
    <citation type="submission" date="2020-09" db="EMBL/GenBank/DDBJ databases">
        <authorList>
            <person name="Sun Q."/>
            <person name="Zhou Y."/>
        </authorList>
    </citation>
    <scope>NUCLEOTIDE SEQUENCE</scope>
    <source>
        <strain evidence="3">CGMCC 1.15478</strain>
    </source>
</reference>
<dbReference type="InterPro" id="IPR058488">
    <property type="entry name" value="DUF8175"/>
</dbReference>
<keyword evidence="1" id="KW-1133">Transmembrane helix</keyword>
<protein>
    <recommendedName>
        <fullName evidence="2">DUF8175 domain-containing protein</fullName>
    </recommendedName>
</protein>
<feature type="domain" description="DUF8175" evidence="2">
    <location>
        <begin position="96"/>
        <end position="278"/>
    </location>
</feature>